<dbReference type="GO" id="GO:0006508">
    <property type="term" value="P:proteolysis"/>
    <property type="evidence" value="ECO:0007669"/>
    <property type="project" value="UniProtKB-KW"/>
</dbReference>
<evidence type="ECO:0000256" key="2">
    <source>
        <dbReference type="ARBA" id="ARBA00022801"/>
    </source>
</evidence>
<evidence type="ECO:0000313" key="8">
    <source>
        <dbReference type="Proteomes" id="UP000324800"/>
    </source>
</evidence>
<feature type="compositionally biased region" description="Basic and acidic residues" evidence="5">
    <location>
        <begin position="494"/>
        <end position="510"/>
    </location>
</feature>
<dbReference type="Pfam" id="PF00648">
    <property type="entry name" value="Peptidase_C2"/>
    <property type="match status" value="1"/>
</dbReference>
<feature type="active site" evidence="4">
    <location>
        <position position="159"/>
    </location>
</feature>
<dbReference type="PANTHER" id="PTHR46143">
    <property type="entry name" value="CALPAIN-7"/>
    <property type="match status" value="1"/>
</dbReference>
<keyword evidence="2 4" id="KW-0378">Hydrolase</keyword>
<keyword evidence="1 4" id="KW-0645">Protease</keyword>
<dbReference type="InterPro" id="IPR051297">
    <property type="entry name" value="PalB/RIM13"/>
</dbReference>
<dbReference type="SMART" id="SM00230">
    <property type="entry name" value="CysPc"/>
    <property type="match status" value="1"/>
</dbReference>
<evidence type="ECO:0000256" key="3">
    <source>
        <dbReference type="ARBA" id="ARBA00022807"/>
    </source>
</evidence>
<feature type="domain" description="Calpain catalytic" evidence="6">
    <location>
        <begin position="62"/>
        <end position="435"/>
    </location>
</feature>
<feature type="active site" evidence="4">
    <location>
        <position position="360"/>
    </location>
</feature>
<dbReference type="PROSITE" id="PS50203">
    <property type="entry name" value="CALPAIN_CAT"/>
    <property type="match status" value="1"/>
</dbReference>
<dbReference type="InterPro" id="IPR038765">
    <property type="entry name" value="Papain-like_cys_pep_sf"/>
</dbReference>
<dbReference type="OrthoDB" id="167576at2759"/>
<dbReference type="Gene3D" id="3.90.70.10">
    <property type="entry name" value="Cysteine proteinases"/>
    <property type="match status" value="1"/>
</dbReference>
<dbReference type="Proteomes" id="UP000324800">
    <property type="component" value="Unassembled WGS sequence"/>
</dbReference>
<feature type="active site" evidence="4">
    <location>
        <position position="340"/>
    </location>
</feature>
<dbReference type="SUPFAM" id="SSF54001">
    <property type="entry name" value="Cysteine proteinases"/>
    <property type="match status" value="1"/>
</dbReference>
<feature type="compositionally biased region" description="Acidic residues" evidence="5">
    <location>
        <begin position="539"/>
        <end position="557"/>
    </location>
</feature>
<name>A0A5J4WXR4_9EUKA</name>
<keyword evidence="3 4" id="KW-0788">Thiol protease</keyword>
<evidence type="ECO:0000256" key="1">
    <source>
        <dbReference type="ARBA" id="ARBA00022670"/>
    </source>
</evidence>
<dbReference type="InterPro" id="IPR001300">
    <property type="entry name" value="Peptidase_C2_calpain_cat"/>
</dbReference>
<proteinExistence type="predicted"/>
<feature type="region of interest" description="Disordered" evidence="5">
    <location>
        <begin position="625"/>
        <end position="644"/>
    </location>
</feature>
<protein>
    <submittedName>
        <fullName evidence="7">Putative calpain 7</fullName>
    </submittedName>
</protein>
<dbReference type="GO" id="GO:0004198">
    <property type="term" value="F:calcium-dependent cysteine-type endopeptidase activity"/>
    <property type="evidence" value="ECO:0007669"/>
    <property type="project" value="InterPro"/>
</dbReference>
<evidence type="ECO:0000256" key="5">
    <source>
        <dbReference type="SAM" id="MobiDB-lite"/>
    </source>
</evidence>
<evidence type="ECO:0000256" key="4">
    <source>
        <dbReference type="PROSITE-ProRule" id="PRU00239"/>
    </source>
</evidence>
<feature type="region of interest" description="Disordered" evidence="5">
    <location>
        <begin position="1067"/>
        <end position="1092"/>
    </location>
</feature>
<feature type="compositionally biased region" description="Basic and acidic residues" evidence="5">
    <location>
        <begin position="517"/>
        <end position="538"/>
    </location>
</feature>
<evidence type="ECO:0000313" key="7">
    <source>
        <dbReference type="EMBL" id="KAA6399593.1"/>
    </source>
</evidence>
<feature type="region of interest" description="Disordered" evidence="5">
    <location>
        <begin position="492"/>
        <end position="576"/>
    </location>
</feature>
<dbReference type="PANTHER" id="PTHR46143:SF1">
    <property type="entry name" value="CALPAIN-7"/>
    <property type="match status" value="1"/>
</dbReference>
<accession>A0A5J4WXR4</accession>
<comment type="caution">
    <text evidence="7">The sequence shown here is derived from an EMBL/GenBank/DDBJ whole genome shotgun (WGS) entry which is preliminary data.</text>
</comment>
<dbReference type="EMBL" id="SNRW01000720">
    <property type="protein sequence ID" value="KAA6399593.1"/>
    <property type="molecule type" value="Genomic_DNA"/>
</dbReference>
<gene>
    <name evidence="7" type="ORF">EZS28_004881</name>
</gene>
<feature type="compositionally biased region" description="Low complexity" evidence="5">
    <location>
        <begin position="629"/>
        <end position="640"/>
    </location>
</feature>
<evidence type="ECO:0000259" key="6">
    <source>
        <dbReference type="PROSITE" id="PS50203"/>
    </source>
</evidence>
<reference evidence="7 8" key="1">
    <citation type="submission" date="2019-03" db="EMBL/GenBank/DDBJ databases">
        <title>Single cell metagenomics reveals metabolic interactions within the superorganism composed of flagellate Streblomastix strix and complex community of Bacteroidetes bacteria on its surface.</title>
        <authorList>
            <person name="Treitli S.C."/>
            <person name="Kolisko M."/>
            <person name="Husnik F."/>
            <person name="Keeling P."/>
            <person name="Hampl V."/>
        </authorList>
    </citation>
    <scope>NUCLEOTIDE SEQUENCE [LARGE SCALE GENOMIC DNA]</scope>
    <source>
        <strain evidence="7">ST1C</strain>
    </source>
</reference>
<feature type="compositionally biased region" description="Acidic residues" evidence="5">
    <location>
        <begin position="1079"/>
        <end position="1092"/>
    </location>
</feature>
<sequence length="1610" mass="185730">MGCGGSKEQVVPIDEKKISEYELGLPGARLRLKGRYRLPTKERSLEVQIYSDGNTLFAFVVPPADDETPEKECSRVLLQSSNFHGHTLPIWKKEHQIKPTPPPYYSNTEKYNFEGFQFTKQIDLVRGDDIYESSPTNPISLFKEQSTYDNIKQQEVNDCGVVSSFLMMRRIEKLGVQKILTDKMFPQDSKGIATFNPCGKYNLKVFVNGTFRLVQIDDKLPCKKLQNWQKEGYKPRSLVCTKSTVDGELWPSLYEKAYLTVIGDGYNTAGPSNPAAVFAFSQWIPDFGMDIRAMYDDDKRWKELVRAMKKNECIAYLSIKSNKFQGEYQNGKEKGLVQEHAYALLEVVETQKKKLFHIRNPHGGRVWNGNFCPWDKENWKPQMLKDCNYVLKEKNTLNDPEKEKEEETEKWKGEFWMEIEDVKKWFDNGTVCYNPSLFPYQYEYHFAWKAKDYRNPSNTLIAHAPQFLLKRTSKQQNIWILLQRHYQQPIPINTKKEKTKKKEEEERKLQEEEEDRIQEQRERERKKKKEEGKKNKKEEDDEEQEDGDEQEIQEAEDGQEKRKKRKVIKDDEKVNEDDVVESGIESDDIFINNKKYIQNEKGIQIEDQLDGAWMKDNEKEIENVNADGNTNQQNNQSKQKNLNEEPISIGLITYQYGTRTGKKIGSGPKEQQIEEVIGDEKNEPYIQNVISRENTIATSCLNGYNQIMKIGSYPGSCETEARAYGETNFGDFTGYFMVAPNLYKPPTHFKGDLRFSLFVFSDKKIPDGIVKGKNFGRLLSVKGFWGEATPDSVEAYVDIIKPKENQISYVQSGEIVQGTQNKATTRTKIWQREGNISARRTWTKKGSASRIYDILDPDNEKKNVKDVVEQNKEYQFYIIPFLHPKLFGSKESYDLHVTPPQGFQLKIERILAPWECMKYELCFNDIIKPPEDKTKEDLKYYHNYYAIRTLKETEIYILFFFLHQPTVVNSINPKIQLRYQGSYINPQNKQEVKNNQNKQLGQAISTYQEAQEDQIEVMPLTMEMHDKYQVNCNWNLLRVPKSQDDKKKIWEKKYQEFVKKCENDRKTEVNQQKRRGGDEGDEDACEDENDDEEEIIKNIVQRENELKNDIESEIDEKYDDEFSTQQKTHIGMLNGCGCLTYPGHYVLDVGIQGPDPTPFYAFIYTDNSAIEFYSQTNEKEDTELFSAATQYLFSPHFDFIFQKLPNSQTSLSNKQVSFTLNAEGYYQSPTLNINNNIINTTIGGSGSQIQKGREVQYDLKKMLKTSLVSFELLKLNQNSTANQNEQNNSKFVDYLKTYKSKLGNGGVIQTIGKEIYKLEDEDKYIIQFGSADASVTHRTFRVIPLISHSQRQTKKQANNVNKEEADECWNYRGNMNIKINIPEGIGAQIQKIESPWETMKNEISFKDYIPSSFEDQQILSQQLRGLQGEGVGGKYTRKFYVINNPIAQRVCIQLIIISKNEQKVGNIHSNFIVRNPIPSLGSSSSDIANLLFGIYNKDPTKLNQIESPSQTKSTQSLISKKKPSIVFEADPSTLTEQEIDGSIEYAGKKNGEGIPIAVTAQPCAVGILPKAGRYVLEVRANVIESALLVGFVYSEESPVELLYVNSEGQL</sequence>
<organism evidence="7 8">
    <name type="scientific">Streblomastix strix</name>
    <dbReference type="NCBI Taxonomy" id="222440"/>
    <lineage>
        <taxon>Eukaryota</taxon>
        <taxon>Metamonada</taxon>
        <taxon>Preaxostyla</taxon>
        <taxon>Oxymonadida</taxon>
        <taxon>Streblomastigidae</taxon>
        <taxon>Streblomastix</taxon>
    </lineage>
</organism>